<reference evidence="5" key="1">
    <citation type="submission" date="2018-10" db="EMBL/GenBank/DDBJ databases">
        <title>FDA dAtabase for Regulatory Grade micrObial Sequences (FDA-ARGOS): Supporting development and validation of Infectious Disease Dx tests.</title>
        <authorList>
            <person name="Kerrigan L."/>
            <person name="Tallon L."/>
            <person name="Sadzewicz L."/>
            <person name="Sengamalay N."/>
            <person name="Ott S."/>
            <person name="Godinez A."/>
            <person name="Nagaraj S."/>
            <person name="Vavikolanu K."/>
            <person name="Nadendla S."/>
            <person name="George J."/>
            <person name="Sichtig H."/>
        </authorList>
    </citation>
    <scope>NUCLEOTIDE SEQUENCE [LARGE SCALE GENOMIC DNA]</scope>
    <source>
        <strain evidence="5">FDAARGOS_311</strain>
    </source>
</reference>
<dbReference type="Pfam" id="PF00106">
    <property type="entry name" value="adh_short"/>
    <property type="match status" value="1"/>
</dbReference>
<dbReference type="PANTHER" id="PTHR24320">
    <property type="entry name" value="RETINOL DEHYDROGENASE"/>
    <property type="match status" value="1"/>
</dbReference>
<evidence type="ECO:0000256" key="1">
    <source>
        <dbReference type="ARBA" id="ARBA00006484"/>
    </source>
</evidence>
<dbReference type="VEuPathDB" id="FungiDB:M747DRAFT_368847"/>
<dbReference type="VEuPathDB" id="FungiDB:An15g07860"/>
<dbReference type="VEuPathDB" id="FungiDB:ATCC64974_26740"/>
<dbReference type="EMBL" id="NKJJ02000009">
    <property type="protein sequence ID" value="TPR03401.1"/>
    <property type="molecule type" value="Genomic_DNA"/>
</dbReference>
<organism evidence="4 5">
    <name type="scientific">Aspergillus niger</name>
    <dbReference type="NCBI Taxonomy" id="5061"/>
    <lineage>
        <taxon>Eukaryota</taxon>
        <taxon>Fungi</taxon>
        <taxon>Dikarya</taxon>
        <taxon>Ascomycota</taxon>
        <taxon>Pezizomycotina</taxon>
        <taxon>Eurotiomycetes</taxon>
        <taxon>Eurotiomycetidae</taxon>
        <taxon>Eurotiales</taxon>
        <taxon>Aspergillaceae</taxon>
        <taxon>Aspergillus</taxon>
        <taxon>Aspergillus subgen. Circumdati</taxon>
    </lineage>
</organism>
<evidence type="ECO:0000313" key="5">
    <source>
        <dbReference type="Proteomes" id="UP000197666"/>
    </source>
</evidence>
<dbReference type="GO" id="GO:0016491">
    <property type="term" value="F:oxidoreductase activity"/>
    <property type="evidence" value="ECO:0007669"/>
    <property type="project" value="UniProtKB-KW"/>
</dbReference>
<proteinExistence type="inferred from homology"/>
<comment type="caution">
    <text evidence="4">The sequence shown here is derived from an EMBL/GenBank/DDBJ whole genome shotgun (WGS) entry which is preliminary data.</text>
</comment>
<evidence type="ECO:0008006" key="6">
    <source>
        <dbReference type="Google" id="ProtNLM"/>
    </source>
</evidence>
<protein>
    <recommendedName>
        <fullName evidence="6">NAD(P)-binding protein</fullName>
    </recommendedName>
</protein>
<dbReference type="Proteomes" id="UP000197666">
    <property type="component" value="Unassembled WGS sequence"/>
</dbReference>
<comment type="similarity">
    <text evidence="1">Belongs to the short-chain dehydrogenases/reductases (SDR) family.</text>
</comment>
<dbReference type="InterPro" id="IPR002347">
    <property type="entry name" value="SDR_fam"/>
</dbReference>
<evidence type="ECO:0000256" key="2">
    <source>
        <dbReference type="ARBA" id="ARBA00022857"/>
    </source>
</evidence>
<dbReference type="VEuPathDB" id="FungiDB:ASPNIDRAFT2_1134336"/>
<dbReference type="PRINTS" id="PR00081">
    <property type="entry name" value="GDHRDH"/>
</dbReference>
<dbReference type="Gene3D" id="3.40.50.720">
    <property type="entry name" value="NAD(P)-binding Rossmann-like Domain"/>
    <property type="match status" value="2"/>
</dbReference>
<dbReference type="InterPro" id="IPR036291">
    <property type="entry name" value="NAD(P)-bd_dom_sf"/>
</dbReference>
<name>A0A505HUK2_ASPNG</name>
<gene>
    <name evidence="4" type="ORF">CAN33_0014760</name>
</gene>
<dbReference type="SUPFAM" id="SSF51735">
    <property type="entry name" value="NAD(P)-binding Rossmann-fold domains"/>
    <property type="match status" value="1"/>
</dbReference>
<accession>A0A505HUK2</accession>
<sequence>MGKDLLSAIAIPELTGKVVIVTGGHTGLGFGTSIELARHGARVYIASRSQSRFEHARRDIIAECSKREVDVRFLNLDLFSMSSVNYIGHFLFTSLLLPTLQQTAAEAADKGSVRILNVSSDGHAKLAPKEGIVFSDMNMKAYSVWARYGHSKLANVLHSRELAKRYPDILALSVHPGTVKTGLAAGPISSTPLYKLIKPLVELGAPGPRKGAANILFAAVSPQLTLECHNGAYLLPIGRLSAPSKAGSDAKMAEELWEWTVNALSHVQVDE</sequence>
<evidence type="ECO:0000256" key="3">
    <source>
        <dbReference type="ARBA" id="ARBA00023002"/>
    </source>
</evidence>
<dbReference type="AlphaFoldDB" id="A0A505HUK2"/>
<keyword evidence="2" id="KW-0521">NADP</keyword>
<evidence type="ECO:0000313" key="4">
    <source>
        <dbReference type="EMBL" id="TPR03401.1"/>
    </source>
</evidence>
<keyword evidence="3" id="KW-0560">Oxidoreductase</keyword>
<dbReference type="PANTHER" id="PTHR24320:SF282">
    <property type="entry name" value="WW DOMAIN-CONTAINING OXIDOREDUCTASE"/>
    <property type="match status" value="1"/>
</dbReference>